<feature type="region of interest" description="Disordered" evidence="1">
    <location>
        <begin position="121"/>
        <end position="140"/>
    </location>
</feature>
<accession>A0ABN8IUS5</accession>
<feature type="non-terminal residue" evidence="2">
    <location>
        <position position="1"/>
    </location>
</feature>
<dbReference type="Proteomes" id="UP000837857">
    <property type="component" value="Chromosome 30"/>
</dbReference>
<evidence type="ECO:0000313" key="2">
    <source>
        <dbReference type="EMBL" id="CAH2064491.1"/>
    </source>
</evidence>
<evidence type="ECO:0000256" key="1">
    <source>
        <dbReference type="SAM" id="MobiDB-lite"/>
    </source>
</evidence>
<proteinExistence type="predicted"/>
<keyword evidence="3" id="KW-1185">Reference proteome</keyword>
<name>A0ABN8IUS5_9NEOP</name>
<reference evidence="2" key="1">
    <citation type="submission" date="2022-03" db="EMBL/GenBank/DDBJ databases">
        <authorList>
            <person name="Martin H S."/>
        </authorList>
    </citation>
    <scope>NUCLEOTIDE SEQUENCE</scope>
</reference>
<gene>
    <name evidence="2" type="ORF">IPOD504_LOCUS12769</name>
</gene>
<protein>
    <submittedName>
        <fullName evidence="2">Uncharacterized protein</fullName>
    </submittedName>
</protein>
<organism evidence="2 3">
    <name type="scientific">Iphiclides podalirius</name>
    <name type="common">scarce swallowtail</name>
    <dbReference type="NCBI Taxonomy" id="110791"/>
    <lineage>
        <taxon>Eukaryota</taxon>
        <taxon>Metazoa</taxon>
        <taxon>Ecdysozoa</taxon>
        <taxon>Arthropoda</taxon>
        <taxon>Hexapoda</taxon>
        <taxon>Insecta</taxon>
        <taxon>Pterygota</taxon>
        <taxon>Neoptera</taxon>
        <taxon>Endopterygota</taxon>
        <taxon>Lepidoptera</taxon>
        <taxon>Glossata</taxon>
        <taxon>Ditrysia</taxon>
        <taxon>Papilionoidea</taxon>
        <taxon>Papilionidae</taxon>
        <taxon>Papilioninae</taxon>
        <taxon>Iphiclides</taxon>
    </lineage>
</organism>
<sequence>MEEARSDYVAIDGGGVVLFLRVKRSLGKGVLTVSANRLQSKVLSRSLTSENDKGGEPFSVAADGGPAEAQLEEMASYVNFVWGEDAALISPQDVLRKTEADNLPSRVMPGTTRTVYISNNDTYTSSDDDGPAASAGSRPHHLSGTIFRGIENKYSIQVTTS</sequence>
<dbReference type="EMBL" id="OW152842">
    <property type="protein sequence ID" value="CAH2064491.1"/>
    <property type="molecule type" value="Genomic_DNA"/>
</dbReference>
<evidence type="ECO:0000313" key="3">
    <source>
        <dbReference type="Proteomes" id="UP000837857"/>
    </source>
</evidence>